<protein>
    <submittedName>
        <fullName evidence="2">SusD/RagB-like outer membrane lipoprotein</fullName>
    </submittedName>
</protein>
<reference evidence="2 3" key="1">
    <citation type="submission" date="2019-03" db="EMBL/GenBank/DDBJ databases">
        <title>Genomic Encyclopedia of Archaeal and Bacterial Type Strains, Phase II (KMG-II): from individual species to whole genera.</title>
        <authorList>
            <person name="Goeker M."/>
        </authorList>
    </citation>
    <scope>NUCLEOTIDE SEQUENCE [LARGE SCALE GENOMIC DNA]</scope>
    <source>
        <strain evidence="2 3">RL-C</strain>
    </source>
</reference>
<proteinExistence type="predicted"/>
<dbReference type="PROSITE" id="PS51257">
    <property type="entry name" value="PROKAR_LIPOPROTEIN"/>
    <property type="match status" value="1"/>
</dbReference>
<feature type="chain" id="PRO_5020943661" evidence="1">
    <location>
        <begin position="22"/>
        <end position="543"/>
    </location>
</feature>
<comment type="caution">
    <text evidence="2">The sequence shown here is derived from an EMBL/GenBank/DDBJ whole genome shotgun (WGS) entry which is preliminary data.</text>
</comment>
<dbReference type="SUPFAM" id="SSF48452">
    <property type="entry name" value="TPR-like"/>
    <property type="match status" value="1"/>
</dbReference>
<organism evidence="2 3">
    <name type="scientific">Acetobacteroides hydrogenigenes</name>
    <dbReference type="NCBI Taxonomy" id="979970"/>
    <lineage>
        <taxon>Bacteria</taxon>
        <taxon>Pseudomonadati</taxon>
        <taxon>Bacteroidota</taxon>
        <taxon>Bacteroidia</taxon>
        <taxon>Bacteroidales</taxon>
        <taxon>Rikenellaceae</taxon>
        <taxon>Acetobacteroides</taxon>
    </lineage>
</organism>
<gene>
    <name evidence="2" type="ORF">CLV25_10576</name>
</gene>
<dbReference type="Proteomes" id="UP000294830">
    <property type="component" value="Unassembled WGS sequence"/>
</dbReference>
<evidence type="ECO:0000256" key="1">
    <source>
        <dbReference type="SAM" id="SignalP"/>
    </source>
</evidence>
<keyword evidence="2" id="KW-0449">Lipoprotein</keyword>
<evidence type="ECO:0000313" key="2">
    <source>
        <dbReference type="EMBL" id="TCN68874.1"/>
    </source>
</evidence>
<dbReference type="InterPro" id="IPR024302">
    <property type="entry name" value="SusD-like"/>
</dbReference>
<feature type="signal peptide" evidence="1">
    <location>
        <begin position="1"/>
        <end position="21"/>
    </location>
</feature>
<dbReference type="RefSeq" id="WP_131838894.1">
    <property type="nucleotide sequence ID" value="NZ_SLWB01000005.1"/>
</dbReference>
<dbReference type="InterPro" id="IPR011990">
    <property type="entry name" value="TPR-like_helical_dom_sf"/>
</dbReference>
<accession>A0A4R2EQH5</accession>
<keyword evidence="3" id="KW-1185">Reference proteome</keyword>
<dbReference type="AlphaFoldDB" id="A0A4R2EQH5"/>
<sequence>MNKLKYLIALATLLVSFSSCTDSFDDYNRNPYAVTDDLKQADWIYLKAYFPQMEQSIYYNNSGGNWEWQIAQNLNSDLFGGYLTPPTPYNNDKNNINYFMMEGWNGFAFGLYNNNIMKPWLNVKKLTFDQKKFLDVYAVALILKVEGMHRCTDLYGPIPYSKYGSGSVSSEYDSQEAIYNQFFSELDQAVEYLNAHLSGPESSVNRLGAADLIYKGDYKKWIQWANSLRLRLAVRISKVNPAKAKMEGEKAMTNPYGVIERNSQNINVPTVNMGHPLTIVAYDYNDSRMSADMESILSGLNDPRIERYFAKATDSDPNINGKYRGIRQGIYMTSKELRVKYSNVGEIFNMNNRYVTPVTLMTAAEVYFLRAEGALRGWSNMGGTPAQLYQSGVETSMGQWDVSGAAKYLDDAVSIPANYVDYKNPKYNAPAASKVTVKWDESASNEVKLEKIITQKWIAMFPEGGEAWAEFRRTGYPKLFPIVENNSNGEISSTVMIRRLRFPQDEYNTNKAEVEKAVKLLKGAKDSPATMLWWDTNAGSSNF</sequence>
<dbReference type="Gene3D" id="1.25.40.390">
    <property type="match status" value="1"/>
</dbReference>
<dbReference type="EMBL" id="SLWB01000005">
    <property type="protein sequence ID" value="TCN68874.1"/>
    <property type="molecule type" value="Genomic_DNA"/>
</dbReference>
<name>A0A4R2EQH5_9BACT</name>
<dbReference type="Pfam" id="PF12741">
    <property type="entry name" value="SusD-like"/>
    <property type="match status" value="1"/>
</dbReference>
<evidence type="ECO:0000313" key="3">
    <source>
        <dbReference type="Proteomes" id="UP000294830"/>
    </source>
</evidence>
<dbReference type="OrthoDB" id="1387301at2"/>
<keyword evidence="1" id="KW-0732">Signal</keyword>